<dbReference type="EMBL" id="JAVRFE010000101">
    <property type="protein sequence ID" value="MDT0461200.1"/>
    <property type="molecule type" value="Genomic_DNA"/>
</dbReference>
<evidence type="ECO:0000313" key="2">
    <source>
        <dbReference type="Proteomes" id="UP001180551"/>
    </source>
</evidence>
<proteinExistence type="predicted"/>
<keyword evidence="2" id="KW-1185">Reference proteome</keyword>
<organism evidence="1 2">
    <name type="scientific">Streptomyces mooreae</name>
    <dbReference type="NCBI Taxonomy" id="3075523"/>
    <lineage>
        <taxon>Bacteria</taxon>
        <taxon>Bacillati</taxon>
        <taxon>Actinomycetota</taxon>
        <taxon>Actinomycetes</taxon>
        <taxon>Kitasatosporales</taxon>
        <taxon>Streptomycetaceae</taxon>
        <taxon>Streptomyces</taxon>
    </lineage>
</organism>
<gene>
    <name evidence="1" type="ORF">RM550_36800</name>
</gene>
<protein>
    <submittedName>
        <fullName evidence="1">Uncharacterized protein</fullName>
    </submittedName>
</protein>
<name>A0ABU2TJV2_9ACTN</name>
<reference evidence="1" key="1">
    <citation type="submission" date="2024-05" db="EMBL/GenBank/DDBJ databases">
        <title>30 novel species of actinomycetes from the DSMZ collection.</title>
        <authorList>
            <person name="Nouioui I."/>
        </authorList>
    </citation>
    <scope>NUCLEOTIDE SEQUENCE</scope>
    <source>
        <strain evidence="1">DSM 41527</strain>
    </source>
</reference>
<accession>A0ABU2TJV2</accession>
<comment type="caution">
    <text evidence="1">The sequence shown here is derived from an EMBL/GenBank/DDBJ whole genome shotgun (WGS) entry which is preliminary data.</text>
</comment>
<dbReference type="RefSeq" id="WP_128509015.1">
    <property type="nucleotide sequence ID" value="NZ_JAVRFE010000101.1"/>
</dbReference>
<sequence>MTSLPWRPVRTLELNDKLIPDPNAQHIKLDRLHSVRVAIDGSFLHIDPRPEGEWKKPGEFTIYTVPASNVLVMESQEQVKSGKVVGF</sequence>
<dbReference type="Proteomes" id="UP001180551">
    <property type="component" value="Unassembled WGS sequence"/>
</dbReference>
<evidence type="ECO:0000313" key="1">
    <source>
        <dbReference type="EMBL" id="MDT0461200.1"/>
    </source>
</evidence>